<dbReference type="Proteomes" id="UP001501705">
    <property type="component" value="Unassembled WGS sequence"/>
</dbReference>
<feature type="region of interest" description="Disordered" evidence="1">
    <location>
        <begin position="67"/>
        <end position="213"/>
    </location>
</feature>
<protein>
    <submittedName>
        <fullName evidence="2">Uncharacterized protein</fullName>
    </submittedName>
</protein>
<sequence>MSSRRFRLIRHQDVSGVSGTGPVAEGVQFSDGAVALRWYGDYPTTTVWDGIDSVVAIHGHGGATVIEWMDPEAGPDPELELPPPESLPPKPWPDLHSSQPPEHTSQSEAPDHHSGSDASDPQDRSDSPDQKNRYGAPGQKNSSGAPGQRNRSEAPGQQARSASGKVPANRSSARFSGNYGIAPQDPDPLHSDGEAGGYGAAPPAGWPSYRVFR</sequence>
<dbReference type="EMBL" id="BAAAPH010000003">
    <property type="protein sequence ID" value="GAA1555394.1"/>
    <property type="molecule type" value="Genomic_DNA"/>
</dbReference>
<name>A0ABN2CCN1_9ACTN</name>
<evidence type="ECO:0000313" key="3">
    <source>
        <dbReference type="Proteomes" id="UP001501705"/>
    </source>
</evidence>
<evidence type="ECO:0000256" key="1">
    <source>
        <dbReference type="SAM" id="MobiDB-lite"/>
    </source>
</evidence>
<feature type="compositionally biased region" description="Pro residues" evidence="1">
    <location>
        <begin position="80"/>
        <end position="92"/>
    </location>
</feature>
<organism evidence="2 3">
    <name type="scientific">Kribbella hippodromi</name>
    <dbReference type="NCBI Taxonomy" id="434347"/>
    <lineage>
        <taxon>Bacteria</taxon>
        <taxon>Bacillati</taxon>
        <taxon>Actinomycetota</taxon>
        <taxon>Actinomycetes</taxon>
        <taxon>Propionibacteriales</taxon>
        <taxon>Kribbellaceae</taxon>
        <taxon>Kribbella</taxon>
    </lineage>
</organism>
<comment type="caution">
    <text evidence="2">The sequence shown here is derived from an EMBL/GenBank/DDBJ whole genome shotgun (WGS) entry which is preliminary data.</text>
</comment>
<proteinExistence type="predicted"/>
<keyword evidence="3" id="KW-1185">Reference proteome</keyword>
<feature type="compositionally biased region" description="Basic and acidic residues" evidence="1">
    <location>
        <begin position="109"/>
        <end position="132"/>
    </location>
</feature>
<evidence type="ECO:0000313" key="2">
    <source>
        <dbReference type="EMBL" id="GAA1555394.1"/>
    </source>
</evidence>
<reference evidence="2 3" key="1">
    <citation type="journal article" date="2019" name="Int. J. Syst. Evol. Microbiol.">
        <title>The Global Catalogue of Microorganisms (GCM) 10K type strain sequencing project: providing services to taxonomists for standard genome sequencing and annotation.</title>
        <authorList>
            <consortium name="The Broad Institute Genomics Platform"/>
            <consortium name="The Broad Institute Genome Sequencing Center for Infectious Disease"/>
            <person name="Wu L."/>
            <person name="Ma J."/>
        </authorList>
    </citation>
    <scope>NUCLEOTIDE SEQUENCE [LARGE SCALE GENOMIC DNA]</scope>
    <source>
        <strain evidence="2 3">JCM 15572</strain>
    </source>
</reference>
<feature type="compositionally biased region" description="Acidic residues" evidence="1">
    <location>
        <begin position="69"/>
        <end position="79"/>
    </location>
</feature>
<dbReference type="RefSeq" id="WP_344232155.1">
    <property type="nucleotide sequence ID" value="NZ_BAAAPH010000003.1"/>
</dbReference>
<accession>A0ABN2CCN1</accession>
<gene>
    <name evidence="2" type="ORF">GCM10009804_10330</name>
</gene>
<feature type="compositionally biased region" description="Polar residues" evidence="1">
    <location>
        <begin position="96"/>
        <end position="108"/>
    </location>
</feature>